<evidence type="ECO:0000256" key="10">
    <source>
        <dbReference type="PROSITE-ProRule" id="PRU00089"/>
    </source>
</evidence>
<dbReference type="PROSITE" id="PS00658">
    <property type="entry name" value="FORK_HEAD_2"/>
    <property type="match status" value="1"/>
</dbReference>
<dbReference type="GeneID" id="105898901"/>
<evidence type="ECO:0000256" key="8">
    <source>
        <dbReference type="ARBA" id="ARBA00023163"/>
    </source>
</evidence>
<dbReference type="AlphaFoldDB" id="A0A6P8F0K1"/>
<evidence type="ECO:0000256" key="9">
    <source>
        <dbReference type="ARBA" id="ARBA00023242"/>
    </source>
</evidence>
<dbReference type="Pfam" id="PF16159">
    <property type="entry name" value="FOXP-CC"/>
    <property type="match status" value="1"/>
</dbReference>
<dbReference type="GO" id="GO:0005634">
    <property type="term" value="C:nucleus"/>
    <property type="evidence" value="ECO:0007669"/>
    <property type="project" value="UniProtKB-SubCell"/>
</dbReference>
<evidence type="ECO:0000313" key="14">
    <source>
        <dbReference type="RefSeq" id="XP_031422058.1"/>
    </source>
</evidence>
<reference evidence="14 15" key="1">
    <citation type="submission" date="2025-04" db="UniProtKB">
        <authorList>
            <consortium name="RefSeq"/>
        </authorList>
    </citation>
    <scope>IDENTIFICATION</scope>
</reference>
<feature type="compositionally biased region" description="Basic residues" evidence="11">
    <location>
        <begin position="161"/>
        <end position="170"/>
    </location>
</feature>
<dbReference type="InterPro" id="IPR001766">
    <property type="entry name" value="Fork_head_dom"/>
</dbReference>
<dbReference type="InterPro" id="IPR032354">
    <property type="entry name" value="FOXP-CC"/>
</dbReference>
<dbReference type="SMART" id="SM00339">
    <property type="entry name" value="FH"/>
    <property type="match status" value="1"/>
</dbReference>
<dbReference type="RefSeq" id="XP_031422058.1">
    <property type="nucleotide sequence ID" value="XM_031566198.1"/>
</dbReference>
<dbReference type="OrthoDB" id="5830876at2759"/>
<dbReference type="Gene3D" id="1.10.10.10">
    <property type="entry name" value="Winged helix-like DNA-binding domain superfamily/Winged helix DNA-binding domain"/>
    <property type="match status" value="1"/>
</dbReference>
<dbReference type="CTD" id="101886699"/>
<dbReference type="Pfam" id="PF00250">
    <property type="entry name" value="Forkhead"/>
    <property type="match status" value="1"/>
</dbReference>
<dbReference type="Gene3D" id="1.20.5.340">
    <property type="match status" value="1"/>
</dbReference>
<comment type="subcellular location">
    <subcellularLocation>
        <location evidence="1 10">Nucleus</location>
    </subcellularLocation>
</comment>
<evidence type="ECO:0000256" key="5">
    <source>
        <dbReference type="ARBA" id="ARBA00022833"/>
    </source>
</evidence>
<name>A0A6P8F0K1_CLUHA</name>
<dbReference type="GO" id="GO:0000978">
    <property type="term" value="F:RNA polymerase II cis-regulatory region sequence-specific DNA binding"/>
    <property type="evidence" value="ECO:0007669"/>
    <property type="project" value="TreeGrafter"/>
</dbReference>
<evidence type="ECO:0000256" key="11">
    <source>
        <dbReference type="SAM" id="MobiDB-lite"/>
    </source>
</evidence>
<dbReference type="InterPro" id="IPR050998">
    <property type="entry name" value="FOXP"/>
</dbReference>
<dbReference type="CDD" id="cd20066">
    <property type="entry name" value="FH_FOXP3"/>
    <property type="match status" value="1"/>
</dbReference>
<keyword evidence="9 10" id="KW-0539">Nucleus</keyword>
<evidence type="ECO:0000313" key="13">
    <source>
        <dbReference type="Proteomes" id="UP000515152"/>
    </source>
</evidence>
<evidence type="ECO:0000256" key="6">
    <source>
        <dbReference type="ARBA" id="ARBA00023015"/>
    </source>
</evidence>
<evidence type="ECO:0000256" key="4">
    <source>
        <dbReference type="ARBA" id="ARBA00022771"/>
    </source>
</evidence>
<feature type="region of interest" description="Disordered" evidence="11">
    <location>
        <begin position="155"/>
        <end position="181"/>
    </location>
</feature>
<evidence type="ECO:0000259" key="12">
    <source>
        <dbReference type="PROSITE" id="PS50039"/>
    </source>
</evidence>
<proteinExistence type="predicted"/>
<keyword evidence="13" id="KW-1185">Reference proteome</keyword>
<gene>
    <name evidence="14 15" type="primary">foxp3b</name>
</gene>
<dbReference type="FunFam" id="1.10.10.10:FF:000010">
    <property type="entry name" value="Forkhead box P2 isoform B"/>
    <property type="match status" value="1"/>
</dbReference>
<sequence length="424" mass="49000">MLQQRHQKVSMRSRRGSLNSGELPLVCQDEPRDAPCSVPVHRQRHSLQPTGLATSVQISAPLMLRLSSPLIRSAQTSLLLQQCSSEEVGKQFVQLTSMTPRIIQSRPSVLRRPPHPLQQDQPRWSNPFSDEGFHVIRRYLTASVGHPSKCTAETAQSWKLSQHRRSRGHTHHEPSQSSENQSPLYVNGLCRWPGCEARFEDYADFQKHLISDHTFDVNGSAQWKIQRDLVQRMENQLVLEKKKLQAIECHLNLSDQRSTTSPVQKASSCLPASLAEREARSEGAYGASEFASEEPVERGLPKLWQAPLPHLLPDMTASFDVYKYTNIRPPYTYACLIRWSILEAPDQQRTLNEIYNWFMQMFIYFRHNNTAWKNAVRHNLSLHKCFVRVEGGKGAVWTVDETEFQKRKKQKFNRDYMLRWLTPY</sequence>
<dbReference type="SUPFAM" id="SSF46785">
    <property type="entry name" value="Winged helix' DNA-binding domain"/>
    <property type="match status" value="1"/>
</dbReference>
<feature type="domain" description="Fork-head" evidence="12">
    <location>
        <begin position="328"/>
        <end position="414"/>
    </location>
</feature>
<dbReference type="InterPro" id="IPR036388">
    <property type="entry name" value="WH-like_DNA-bd_sf"/>
</dbReference>
<keyword evidence="6" id="KW-0805">Transcription regulation</keyword>
<keyword evidence="2" id="KW-0678">Repressor</keyword>
<feature type="compositionally biased region" description="Basic residues" evidence="11">
    <location>
        <begin position="1"/>
        <end position="15"/>
    </location>
</feature>
<dbReference type="PANTHER" id="PTHR45796">
    <property type="entry name" value="FORKHEAD BOX P, ISOFORM C"/>
    <property type="match status" value="1"/>
</dbReference>
<dbReference type="RefSeq" id="XP_031422059.1">
    <property type="nucleotide sequence ID" value="XM_031566199.1"/>
</dbReference>
<dbReference type="InterPro" id="IPR047413">
    <property type="entry name" value="FH_FOXP3"/>
</dbReference>
<keyword evidence="4" id="KW-0863">Zinc-finger</keyword>
<feature type="DNA-binding region" description="Fork-head" evidence="10">
    <location>
        <begin position="328"/>
        <end position="414"/>
    </location>
</feature>
<dbReference type="PANTHER" id="PTHR45796:SF2">
    <property type="entry name" value="FORKHEAD BOX P3"/>
    <property type="match status" value="1"/>
</dbReference>
<accession>A0A6P8F0K1</accession>
<feature type="region of interest" description="Disordered" evidence="11">
    <location>
        <begin position="1"/>
        <end position="26"/>
    </location>
</feature>
<dbReference type="GO" id="GO:0008270">
    <property type="term" value="F:zinc ion binding"/>
    <property type="evidence" value="ECO:0007669"/>
    <property type="project" value="UniProtKB-KW"/>
</dbReference>
<dbReference type="GO" id="GO:0001227">
    <property type="term" value="F:DNA-binding transcription repressor activity, RNA polymerase II-specific"/>
    <property type="evidence" value="ECO:0007669"/>
    <property type="project" value="TreeGrafter"/>
</dbReference>
<dbReference type="Proteomes" id="UP000515152">
    <property type="component" value="Chromosome 4"/>
</dbReference>
<dbReference type="PROSITE" id="PS50039">
    <property type="entry name" value="FORK_HEAD_3"/>
    <property type="match status" value="1"/>
</dbReference>
<evidence type="ECO:0000256" key="1">
    <source>
        <dbReference type="ARBA" id="ARBA00004123"/>
    </source>
</evidence>
<dbReference type="KEGG" id="char:105898901"/>
<evidence type="ECO:0000256" key="7">
    <source>
        <dbReference type="ARBA" id="ARBA00023125"/>
    </source>
</evidence>
<keyword evidence="8" id="KW-0804">Transcription</keyword>
<dbReference type="InterPro" id="IPR036390">
    <property type="entry name" value="WH_DNA-bd_sf"/>
</dbReference>
<evidence type="ECO:0000256" key="2">
    <source>
        <dbReference type="ARBA" id="ARBA00022491"/>
    </source>
</evidence>
<dbReference type="InterPro" id="IPR030456">
    <property type="entry name" value="TF_fork_head_CS_2"/>
</dbReference>
<keyword evidence="3" id="KW-0479">Metal-binding</keyword>
<keyword evidence="5" id="KW-0862">Zinc</keyword>
<dbReference type="PRINTS" id="PR00053">
    <property type="entry name" value="FORKHEAD"/>
</dbReference>
<evidence type="ECO:0000313" key="15">
    <source>
        <dbReference type="RefSeq" id="XP_031422059.1"/>
    </source>
</evidence>
<keyword evidence="7 10" id="KW-0238">DNA-binding</keyword>
<organism evidence="13 14">
    <name type="scientific">Clupea harengus</name>
    <name type="common">Atlantic herring</name>
    <dbReference type="NCBI Taxonomy" id="7950"/>
    <lineage>
        <taxon>Eukaryota</taxon>
        <taxon>Metazoa</taxon>
        <taxon>Chordata</taxon>
        <taxon>Craniata</taxon>
        <taxon>Vertebrata</taxon>
        <taxon>Euteleostomi</taxon>
        <taxon>Actinopterygii</taxon>
        <taxon>Neopterygii</taxon>
        <taxon>Teleostei</taxon>
        <taxon>Clupei</taxon>
        <taxon>Clupeiformes</taxon>
        <taxon>Clupeoidei</taxon>
        <taxon>Clupeidae</taxon>
        <taxon>Clupea</taxon>
    </lineage>
</organism>
<evidence type="ECO:0000256" key="3">
    <source>
        <dbReference type="ARBA" id="ARBA00022723"/>
    </source>
</evidence>
<protein>
    <submittedName>
        <fullName evidence="14 15">Forkhead box protein P3 isoform X1</fullName>
    </submittedName>
</protein>